<sequence>MSFQSIFASCSALQTGKVCHSRVRGAGHGGNVHLRAHSFVRVKGKSAIFPNRELAIAVAKKISRGRSRSGVCCNSSDTRDDEKPFEVPTFLNNTPHARDVRRVFYKDLTTSVIAAIGAGVKRMQVRTEFPELNTEMDVYRVGTMLELIRMLATELAQDGKRVKGPALLSNASIIHWGGGLALVSVPYAFR</sequence>
<evidence type="ECO:0000313" key="2">
    <source>
        <dbReference type="Proteomes" id="UP001190700"/>
    </source>
</evidence>
<gene>
    <name evidence="1" type="ORF">CYMTET_29731</name>
</gene>
<dbReference type="AlphaFoldDB" id="A0AAE0FKP0"/>
<dbReference type="PANTHER" id="PTHR35509:SF6">
    <property type="entry name" value="ADENYLATE KINASE"/>
    <property type="match status" value="1"/>
</dbReference>
<dbReference type="EMBL" id="LGRX02016957">
    <property type="protein sequence ID" value="KAK3261358.1"/>
    <property type="molecule type" value="Genomic_DNA"/>
</dbReference>
<keyword evidence="2" id="KW-1185">Reference proteome</keyword>
<reference evidence="1 2" key="1">
    <citation type="journal article" date="2015" name="Genome Biol. Evol.">
        <title>Comparative Genomics of a Bacterivorous Green Alga Reveals Evolutionary Causalities and Consequences of Phago-Mixotrophic Mode of Nutrition.</title>
        <authorList>
            <person name="Burns J.A."/>
            <person name="Paasch A."/>
            <person name="Narechania A."/>
            <person name="Kim E."/>
        </authorList>
    </citation>
    <scope>NUCLEOTIDE SEQUENCE [LARGE SCALE GENOMIC DNA]</scope>
    <source>
        <strain evidence="1 2">PLY_AMNH</strain>
    </source>
</reference>
<feature type="non-terminal residue" evidence="1">
    <location>
        <position position="190"/>
    </location>
</feature>
<dbReference type="InterPro" id="IPR053021">
    <property type="entry name" value="Chloroplast_ADK"/>
</dbReference>
<proteinExistence type="predicted"/>
<dbReference type="Proteomes" id="UP001190700">
    <property type="component" value="Unassembled WGS sequence"/>
</dbReference>
<comment type="caution">
    <text evidence="1">The sequence shown here is derived from an EMBL/GenBank/DDBJ whole genome shotgun (WGS) entry which is preliminary data.</text>
</comment>
<evidence type="ECO:0000313" key="1">
    <source>
        <dbReference type="EMBL" id="KAK3261358.1"/>
    </source>
</evidence>
<protein>
    <submittedName>
        <fullName evidence="1">Uncharacterized protein</fullName>
    </submittedName>
</protein>
<accession>A0AAE0FKP0</accession>
<organism evidence="1 2">
    <name type="scientific">Cymbomonas tetramitiformis</name>
    <dbReference type="NCBI Taxonomy" id="36881"/>
    <lineage>
        <taxon>Eukaryota</taxon>
        <taxon>Viridiplantae</taxon>
        <taxon>Chlorophyta</taxon>
        <taxon>Pyramimonadophyceae</taxon>
        <taxon>Pyramimonadales</taxon>
        <taxon>Pyramimonadaceae</taxon>
        <taxon>Cymbomonas</taxon>
    </lineage>
</organism>
<name>A0AAE0FKP0_9CHLO</name>
<dbReference type="PANTHER" id="PTHR35509">
    <property type="entry name" value="DOMAIN PROTEIN, PUTATIVE (DUF1995)-RELATED"/>
    <property type="match status" value="1"/>
</dbReference>